<organism evidence="9 10">
    <name type="scientific">Pyrus ussuriensis x Pyrus communis</name>
    <dbReference type="NCBI Taxonomy" id="2448454"/>
    <lineage>
        <taxon>Eukaryota</taxon>
        <taxon>Viridiplantae</taxon>
        <taxon>Streptophyta</taxon>
        <taxon>Embryophyta</taxon>
        <taxon>Tracheophyta</taxon>
        <taxon>Spermatophyta</taxon>
        <taxon>Magnoliopsida</taxon>
        <taxon>eudicotyledons</taxon>
        <taxon>Gunneridae</taxon>
        <taxon>Pentapetalae</taxon>
        <taxon>rosids</taxon>
        <taxon>fabids</taxon>
        <taxon>Rosales</taxon>
        <taxon>Rosaceae</taxon>
        <taxon>Amygdaloideae</taxon>
        <taxon>Maleae</taxon>
        <taxon>Pyrus</taxon>
    </lineage>
</organism>
<keyword evidence="8" id="KW-0812">Transmembrane</keyword>
<dbReference type="Pfam" id="PF00067">
    <property type="entry name" value="p450"/>
    <property type="match status" value="1"/>
</dbReference>
<reference evidence="10" key="2">
    <citation type="submission" date="2019-10" db="EMBL/GenBank/DDBJ databases">
        <title>A de novo genome assembly of a pear dwarfing rootstock.</title>
        <authorList>
            <person name="Wang F."/>
            <person name="Wang J."/>
            <person name="Li S."/>
            <person name="Zhang Y."/>
            <person name="Fang M."/>
            <person name="Ma L."/>
            <person name="Zhao Y."/>
            <person name="Jiang S."/>
        </authorList>
    </citation>
    <scope>NUCLEOTIDE SEQUENCE [LARGE SCALE GENOMIC DNA]</scope>
</reference>
<dbReference type="InterPro" id="IPR036396">
    <property type="entry name" value="Cyt_P450_sf"/>
</dbReference>
<evidence type="ECO:0000256" key="5">
    <source>
        <dbReference type="ARBA" id="ARBA00023033"/>
    </source>
</evidence>
<reference evidence="9 10" key="1">
    <citation type="submission" date="2019-09" db="EMBL/GenBank/DDBJ databases">
        <authorList>
            <person name="Ou C."/>
        </authorList>
    </citation>
    <scope>NUCLEOTIDE SEQUENCE [LARGE SCALE GENOMIC DNA]</scope>
    <source>
        <strain evidence="9">S2</strain>
        <tissue evidence="9">Leaf</tissue>
    </source>
</reference>
<evidence type="ECO:0000256" key="4">
    <source>
        <dbReference type="ARBA" id="ARBA00023004"/>
    </source>
</evidence>
<evidence type="ECO:0000256" key="2">
    <source>
        <dbReference type="ARBA" id="ARBA00022723"/>
    </source>
</evidence>
<reference evidence="9 10" key="3">
    <citation type="submission" date="2019-11" db="EMBL/GenBank/DDBJ databases">
        <title>A de novo genome assembly of a pear dwarfing rootstock.</title>
        <authorList>
            <person name="Wang F."/>
            <person name="Wang J."/>
            <person name="Li S."/>
            <person name="Zhang Y."/>
            <person name="Fang M."/>
            <person name="Ma L."/>
            <person name="Zhao Y."/>
            <person name="Jiang S."/>
        </authorList>
    </citation>
    <scope>NUCLEOTIDE SEQUENCE [LARGE SCALE GENOMIC DNA]</scope>
    <source>
        <strain evidence="9">S2</strain>
        <tissue evidence="9">Leaf</tissue>
    </source>
</reference>
<keyword evidence="8" id="KW-0472">Membrane</keyword>
<dbReference type="GO" id="GO:0005506">
    <property type="term" value="F:iron ion binding"/>
    <property type="evidence" value="ECO:0007669"/>
    <property type="project" value="InterPro"/>
</dbReference>
<dbReference type="SUPFAM" id="SSF48264">
    <property type="entry name" value="Cytochrome P450"/>
    <property type="match status" value="1"/>
</dbReference>
<dbReference type="PANTHER" id="PTHR47947:SF39">
    <property type="entry name" value="CYTOCHROME P450"/>
    <property type="match status" value="1"/>
</dbReference>
<evidence type="ECO:0000313" key="10">
    <source>
        <dbReference type="Proteomes" id="UP000327157"/>
    </source>
</evidence>
<proteinExistence type="inferred from homology"/>
<dbReference type="GO" id="GO:0004497">
    <property type="term" value="F:monooxygenase activity"/>
    <property type="evidence" value="ECO:0007669"/>
    <property type="project" value="UniProtKB-KW"/>
</dbReference>
<evidence type="ECO:0000313" key="9">
    <source>
        <dbReference type="EMBL" id="KAB2628044.1"/>
    </source>
</evidence>
<dbReference type="PANTHER" id="PTHR47947">
    <property type="entry name" value="CYTOCHROME P450 82C3-RELATED"/>
    <property type="match status" value="1"/>
</dbReference>
<dbReference type="Gene3D" id="1.10.630.10">
    <property type="entry name" value="Cytochrome P450"/>
    <property type="match status" value="2"/>
</dbReference>
<keyword evidence="5 7" id="KW-0503">Monooxygenase</keyword>
<name>A0A5N5HXC1_9ROSA</name>
<gene>
    <name evidence="9" type="ORF">D8674_032839</name>
</gene>
<protein>
    <submittedName>
        <fullName evidence="9">Cytochrome P450 CYP82D47-like</fullName>
    </submittedName>
</protein>
<evidence type="ECO:0000256" key="1">
    <source>
        <dbReference type="ARBA" id="ARBA00022617"/>
    </source>
</evidence>
<keyword evidence="3 7" id="KW-0560">Oxidoreductase</keyword>
<keyword evidence="8" id="KW-1133">Transmembrane helix</keyword>
<comment type="cofactor">
    <cofactor evidence="6">
        <name>heme</name>
        <dbReference type="ChEBI" id="CHEBI:30413"/>
    </cofactor>
</comment>
<accession>A0A5N5HXC1</accession>
<feature type="transmembrane region" description="Helical" evidence="8">
    <location>
        <begin position="6"/>
        <end position="26"/>
    </location>
</feature>
<keyword evidence="10" id="KW-1185">Reference proteome</keyword>
<evidence type="ECO:0000256" key="8">
    <source>
        <dbReference type="SAM" id="Phobius"/>
    </source>
</evidence>
<evidence type="ECO:0000256" key="7">
    <source>
        <dbReference type="RuleBase" id="RU000461"/>
    </source>
</evidence>
<dbReference type="AlphaFoldDB" id="A0A5N5HXC1"/>
<keyword evidence="2 6" id="KW-0479">Metal-binding</keyword>
<dbReference type="InterPro" id="IPR002401">
    <property type="entry name" value="Cyt_P450_E_grp-I"/>
</dbReference>
<comment type="caution">
    <text evidence="9">The sequence shown here is derived from an EMBL/GenBank/DDBJ whole genome shotgun (WGS) entry which is preliminary data.</text>
</comment>
<feature type="binding site" description="axial binding residue" evidence="6">
    <location>
        <position position="375"/>
    </location>
    <ligand>
        <name>heme</name>
        <dbReference type="ChEBI" id="CHEBI:30413"/>
    </ligand>
    <ligandPart>
        <name>Fe</name>
        <dbReference type="ChEBI" id="CHEBI:18248"/>
    </ligandPart>
</feature>
<dbReference type="Proteomes" id="UP000327157">
    <property type="component" value="Chromosome 8"/>
</dbReference>
<dbReference type="PROSITE" id="PS00086">
    <property type="entry name" value="CYTOCHROME_P450"/>
    <property type="match status" value="1"/>
</dbReference>
<keyword evidence="4 6" id="KW-0408">Iron</keyword>
<dbReference type="InterPro" id="IPR050651">
    <property type="entry name" value="Plant_Cytochrome_P450_Monoox"/>
</dbReference>
<keyword evidence="1 6" id="KW-0349">Heme</keyword>
<sequence length="440" mass="49389">MDFHLPYLNTAIAGIFSILVLSYMIITRQFRADAWGPNAPKVAGGWPLLGHIHLLAGPVLPHIVLGGLAVKECFTTNDLAVSFQPTTVGIEHLSHNEAMVPFSPYGPYWREIRKIAAPELLSNSRLEMLKHVQVSEVEMSLKPYKLWIKRKEGSGDVLVEMKEWLGDLTLNVVFRMVAGKCYFSVANDSLSNQKEARRCQIAMSNMWLDIGGHEKAMGRTPKELDSIVTGWLEEHKQRRTQGQEQDFMDQMFLAMTWALSLLLNNRHTLVKAQEELDKHVGIERLVNESDISNLVYLQAIFKESLKFGENCTIGGYHVPKDTWLVMNVGKIQTDPRVWADLMEFKPVRFLTTHEDVDVKGHNFEIIPFGGGRTACPGMGFAIHVIQLGLASFLHAFDISTPENAAVDMTGSLGLSNVKSIPLQVLVKPRLSPTVYEYNAH</sequence>
<dbReference type="PRINTS" id="PR00463">
    <property type="entry name" value="EP450I"/>
</dbReference>
<dbReference type="InterPro" id="IPR017972">
    <property type="entry name" value="Cyt_P450_CS"/>
</dbReference>
<dbReference type="GO" id="GO:0020037">
    <property type="term" value="F:heme binding"/>
    <property type="evidence" value="ECO:0007669"/>
    <property type="project" value="InterPro"/>
</dbReference>
<dbReference type="EMBL" id="SMOL01000148">
    <property type="protein sequence ID" value="KAB2628044.1"/>
    <property type="molecule type" value="Genomic_DNA"/>
</dbReference>
<comment type="similarity">
    <text evidence="7">Belongs to the cytochrome P450 family.</text>
</comment>
<evidence type="ECO:0000256" key="6">
    <source>
        <dbReference type="PIRSR" id="PIRSR602401-1"/>
    </source>
</evidence>
<evidence type="ECO:0000256" key="3">
    <source>
        <dbReference type="ARBA" id="ARBA00023002"/>
    </source>
</evidence>
<dbReference type="InterPro" id="IPR001128">
    <property type="entry name" value="Cyt_P450"/>
</dbReference>
<dbReference type="GO" id="GO:0016705">
    <property type="term" value="F:oxidoreductase activity, acting on paired donors, with incorporation or reduction of molecular oxygen"/>
    <property type="evidence" value="ECO:0007669"/>
    <property type="project" value="InterPro"/>
</dbReference>
<dbReference type="OrthoDB" id="2789670at2759"/>